<name>A0A0U3T604_9ACTN</name>
<evidence type="ECO:0000313" key="9">
    <source>
        <dbReference type="Proteomes" id="UP000067689"/>
    </source>
</evidence>
<feature type="signal peptide" evidence="6">
    <location>
        <begin position="1"/>
        <end position="26"/>
    </location>
</feature>
<evidence type="ECO:0000256" key="4">
    <source>
        <dbReference type="ARBA" id="ARBA00023088"/>
    </source>
</evidence>
<dbReference type="InterPro" id="IPR019931">
    <property type="entry name" value="LPXTG_anchor"/>
</dbReference>
<keyword evidence="5" id="KW-0812">Transmembrane</keyword>
<keyword evidence="9" id="KW-1185">Reference proteome</keyword>
<protein>
    <recommendedName>
        <fullName evidence="7">Gram-positive cocci surface proteins LPxTG domain-containing protein</fullName>
    </recommendedName>
</protein>
<evidence type="ECO:0000256" key="3">
    <source>
        <dbReference type="ARBA" id="ARBA00022729"/>
    </source>
</evidence>
<feature type="transmembrane region" description="Helical" evidence="5">
    <location>
        <begin position="166"/>
        <end position="185"/>
    </location>
</feature>
<evidence type="ECO:0000313" key="8">
    <source>
        <dbReference type="EMBL" id="ALX06040.1"/>
    </source>
</evidence>
<accession>A0A0U3T604</accession>
<dbReference type="Proteomes" id="UP000067689">
    <property type="component" value="Chromosome"/>
</dbReference>
<dbReference type="PROSITE" id="PS50847">
    <property type="entry name" value="GRAM_POS_ANCHORING"/>
    <property type="match status" value="1"/>
</dbReference>
<evidence type="ECO:0000256" key="6">
    <source>
        <dbReference type="SAM" id="SignalP"/>
    </source>
</evidence>
<proteinExistence type="predicted"/>
<keyword evidence="2" id="KW-0964">Secreted</keyword>
<dbReference type="AlphaFoldDB" id="A0A0U3T604"/>
<feature type="domain" description="Gram-positive cocci surface proteins LPxTG" evidence="7">
    <location>
        <begin position="158"/>
        <end position="190"/>
    </location>
</feature>
<dbReference type="PATRIC" id="fig|2041.4.peg.3281"/>
<organism evidence="8 9">
    <name type="scientific">Aeromicrobium erythreum</name>
    <dbReference type="NCBI Taxonomy" id="2041"/>
    <lineage>
        <taxon>Bacteria</taxon>
        <taxon>Bacillati</taxon>
        <taxon>Actinomycetota</taxon>
        <taxon>Actinomycetes</taxon>
        <taxon>Propionibacteriales</taxon>
        <taxon>Nocardioidaceae</taxon>
        <taxon>Aeromicrobium</taxon>
    </lineage>
</organism>
<evidence type="ECO:0000259" key="7">
    <source>
        <dbReference type="PROSITE" id="PS50847"/>
    </source>
</evidence>
<keyword evidence="4" id="KW-0572">Peptidoglycan-anchor</keyword>
<keyword evidence="5" id="KW-0472">Membrane</keyword>
<evidence type="ECO:0000256" key="5">
    <source>
        <dbReference type="SAM" id="Phobius"/>
    </source>
</evidence>
<keyword evidence="5" id="KW-1133">Transmembrane helix</keyword>
<gene>
    <name evidence="8" type="ORF">AERYTH_15715</name>
</gene>
<dbReference type="RefSeq" id="WP_067860611.1">
    <property type="nucleotide sequence ID" value="NZ_CP011502.1"/>
</dbReference>
<evidence type="ECO:0000256" key="1">
    <source>
        <dbReference type="ARBA" id="ARBA00022512"/>
    </source>
</evidence>
<sequence>MRSTRLAIAGLVAGLVTLFSAGSAFAYGDEPIITIPGGSAAAGVQVAPGGQFSFSGTFGGAEVESYSATLLGQNVGGGTNTTTWNVSGQAPNENGTFEIVMTITTADDIAPSASGLKSGFVPVQQTYTKTIKLVVGTGVADAGTGTGAGSGDNASGALPDTGGSNVLLLAGGAALVLAGAGVIAARRRHS</sequence>
<keyword evidence="3 6" id="KW-0732">Signal</keyword>
<dbReference type="Pfam" id="PF00746">
    <property type="entry name" value="Gram_pos_anchor"/>
    <property type="match status" value="1"/>
</dbReference>
<feature type="chain" id="PRO_5006845392" description="Gram-positive cocci surface proteins LPxTG domain-containing protein" evidence="6">
    <location>
        <begin position="27"/>
        <end position="190"/>
    </location>
</feature>
<dbReference type="EMBL" id="CP011502">
    <property type="protein sequence ID" value="ALX06040.1"/>
    <property type="molecule type" value="Genomic_DNA"/>
</dbReference>
<reference evidence="8 9" key="1">
    <citation type="journal article" date="1991" name="Int. J. Syst. Bacteriol.">
        <title>Description of the erythromycin-producing bacterium Arthrobacter sp. strain NRRL B-3381 as Aeromicrobium erythreum gen. nov., sp. nov.</title>
        <authorList>
            <person name="Miller E.S."/>
            <person name="Woese C.R."/>
            <person name="Brenner S."/>
        </authorList>
    </citation>
    <scope>NUCLEOTIDE SEQUENCE [LARGE SCALE GENOMIC DNA]</scope>
    <source>
        <strain evidence="8 9">AR18</strain>
    </source>
</reference>
<keyword evidence="1" id="KW-0134">Cell wall</keyword>
<dbReference type="NCBIfam" id="TIGR01167">
    <property type="entry name" value="LPXTG_anchor"/>
    <property type="match status" value="1"/>
</dbReference>
<evidence type="ECO:0000256" key="2">
    <source>
        <dbReference type="ARBA" id="ARBA00022525"/>
    </source>
</evidence>
<dbReference type="KEGG" id="aer:AERYTH_15715"/>